<evidence type="ECO:0000259" key="2">
    <source>
        <dbReference type="PROSITE" id="PS51841"/>
    </source>
</evidence>
<dbReference type="PROSITE" id="PS51841">
    <property type="entry name" value="LTD"/>
    <property type="match status" value="1"/>
</dbReference>
<dbReference type="Pfam" id="PF08757">
    <property type="entry name" value="CotH"/>
    <property type="match status" value="1"/>
</dbReference>
<organism evidence="3 4">
    <name type="scientific">Polaribacter filamentus</name>
    <dbReference type="NCBI Taxonomy" id="53483"/>
    <lineage>
        <taxon>Bacteria</taxon>
        <taxon>Pseudomonadati</taxon>
        <taxon>Bacteroidota</taxon>
        <taxon>Flavobacteriia</taxon>
        <taxon>Flavobacteriales</taxon>
        <taxon>Flavobacteriaceae</taxon>
    </lineage>
</organism>
<reference evidence="3 4" key="1">
    <citation type="submission" date="2016-11" db="EMBL/GenBank/DDBJ databases">
        <title>Trade-off between light-utilization and light-protection in marine flavobacteria.</title>
        <authorList>
            <person name="Kumagai Y."/>
        </authorList>
    </citation>
    <scope>NUCLEOTIDE SEQUENCE [LARGE SCALE GENOMIC DNA]</scope>
    <source>
        <strain evidence="3 4">ATCC 700397</strain>
    </source>
</reference>
<dbReference type="NCBIfam" id="TIGR04183">
    <property type="entry name" value="Por_Secre_tail"/>
    <property type="match status" value="1"/>
</dbReference>
<dbReference type="SUPFAM" id="SSF74853">
    <property type="entry name" value="Lamin A/C globular tail domain"/>
    <property type="match status" value="1"/>
</dbReference>
<feature type="domain" description="LTD" evidence="2">
    <location>
        <begin position="475"/>
        <end position="598"/>
    </location>
</feature>
<evidence type="ECO:0000313" key="3">
    <source>
        <dbReference type="EMBL" id="PQB08630.1"/>
    </source>
</evidence>
<gene>
    <name evidence="3" type="ORF">BST83_06365</name>
</gene>
<keyword evidence="1" id="KW-0732">Signal</keyword>
<dbReference type="Pfam" id="PF13287">
    <property type="entry name" value="Fn3_assoc"/>
    <property type="match status" value="1"/>
</dbReference>
<protein>
    <submittedName>
        <fullName evidence="3">Secretion system protein Por</fullName>
    </submittedName>
</protein>
<keyword evidence="4" id="KW-1185">Reference proteome</keyword>
<name>A0A2S7L166_9FLAO</name>
<evidence type="ECO:0000313" key="4">
    <source>
        <dbReference type="Proteomes" id="UP000239522"/>
    </source>
</evidence>
<dbReference type="Proteomes" id="UP000239522">
    <property type="component" value="Unassembled WGS sequence"/>
</dbReference>
<sequence length="721" mass="80303">MDAPISLRLSGNTSEEVIRYTINENNPTETSALYTGPIQINEDTTVRAQIFLDTYIPSSVTTKTYILNTSNLTFTDSNLPIVIINTENGAEIPDEPKILGTMKIIQRPNGERNFVSDASNEAFLNYSGTIGIETRGSSSQALPKKPYGIDTLKDDGITDKNVELLGMPKENDWILNSFAFDDSMMRDYISYTMARQMGQYAVNLKYCEVILNGDYIGLYALSEKIKVDGDRVNIAKLADDENSYPEVTGGYLMQTDRPSDEDPEAWYNNGAGYIHEKPNADDITPTQAAYIETVFRALDQTAGNADIRKGYPAVIDVPSFVDYMLVAEIASNVDAYALSTYYHKDRGGKLRAGPVWDYNLTFGNDLFDWGYDRSFTDVWQYQYSNVGANFWGDLFEDATFKCYASKRFNEVTATGGPLNYDYIVGLIDTTVAYIAEAVVRENQRWNTIEDFSSEIATMKTWLQERIVWMKNNLGQFSSCSAVATPSLVITKIHYNPQETTEFPESDDQEFIEIKNTGSTSVALTGIYLIKLGVSYQFPQNATLAGGASVYLAGNATVFEQKYGFAPFDTFLRDLSNKSHHLVLADAFGNLIDHVEYADGAPWPEEADGGGFYLELINVLADNSIASNWKASADGVLSTTDFNTLPVDFSVYPNPTAAELHINAARILEKIEIYNLLGQQIKTVQVNLKSVALNISDLKKGMYLLNLKFIDGTRATTKIFKK</sequence>
<proteinExistence type="predicted"/>
<dbReference type="EMBL" id="MQUA01000013">
    <property type="protein sequence ID" value="PQB08630.1"/>
    <property type="molecule type" value="Genomic_DNA"/>
</dbReference>
<dbReference type="InterPro" id="IPR001322">
    <property type="entry name" value="Lamin_tail_dom"/>
</dbReference>
<accession>A0A2S7L166</accession>
<dbReference type="InterPro" id="IPR036415">
    <property type="entry name" value="Lamin_tail_dom_sf"/>
</dbReference>
<dbReference type="InterPro" id="IPR026444">
    <property type="entry name" value="Secre_tail"/>
</dbReference>
<dbReference type="InterPro" id="IPR014867">
    <property type="entry name" value="Spore_coat_CotH_CotH2/3/7"/>
</dbReference>
<dbReference type="Pfam" id="PF00932">
    <property type="entry name" value="LTD"/>
    <property type="match status" value="1"/>
</dbReference>
<evidence type="ECO:0000256" key="1">
    <source>
        <dbReference type="ARBA" id="ARBA00022729"/>
    </source>
</evidence>
<dbReference type="Pfam" id="PF18962">
    <property type="entry name" value="Por_Secre_tail"/>
    <property type="match status" value="1"/>
</dbReference>
<dbReference type="InterPro" id="IPR026876">
    <property type="entry name" value="Fn3_assoc_repeat"/>
</dbReference>
<comment type="caution">
    <text evidence="3">The sequence shown here is derived from an EMBL/GenBank/DDBJ whole genome shotgun (WGS) entry which is preliminary data.</text>
</comment>
<dbReference type="AlphaFoldDB" id="A0A2S7L166"/>